<reference evidence="1" key="1">
    <citation type="submission" date="2023-05" db="EMBL/GenBank/DDBJ databases">
        <authorList>
            <consortium name="ELIXIR-Norway"/>
        </authorList>
    </citation>
    <scope>NUCLEOTIDE SEQUENCE</scope>
</reference>
<protein>
    <submittedName>
        <fullName evidence="1">Uncharacterized protein</fullName>
    </submittedName>
</protein>
<organism evidence="1 2">
    <name type="scientific">Rangifer tarandus platyrhynchus</name>
    <name type="common">Svalbard reindeer</name>
    <dbReference type="NCBI Taxonomy" id="3082113"/>
    <lineage>
        <taxon>Eukaryota</taxon>
        <taxon>Metazoa</taxon>
        <taxon>Chordata</taxon>
        <taxon>Craniata</taxon>
        <taxon>Vertebrata</taxon>
        <taxon>Euteleostomi</taxon>
        <taxon>Mammalia</taxon>
        <taxon>Eutheria</taxon>
        <taxon>Laurasiatheria</taxon>
        <taxon>Artiodactyla</taxon>
        <taxon>Ruminantia</taxon>
        <taxon>Pecora</taxon>
        <taxon>Cervidae</taxon>
        <taxon>Odocoileinae</taxon>
        <taxon>Rangifer</taxon>
    </lineage>
</organism>
<accession>A0ACB0E6L0</accession>
<dbReference type="EMBL" id="OX596100">
    <property type="protein sequence ID" value="CAI9696280.1"/>
    <property type="molecule type" value="Genomic_DNA"/>
</dbReference>
<sequence>MINRHHQRVSSYEKGGGGGRRKSGRPAAEFLTRGALPPDRRAAGPCKVPVRSGKRGDVLRAVPLLSWGATPAQAPTQKDSEESRKLTLSREREEEEEGPQPCVRGFCLTTPQAALGGRECSGARRKPTANLLIQLVVPRAPCVCRATATAEKRTRCGSGGAGA</sequence>
<dbReference type="Proteomes" id="UP001162501">
    <property type="component" value="Chromosome 16"/>
</dbReference>
<name>A0ACB0E6L0_RANTA</name>
<gene>
    <name evidence="1" type="ORF">MRATA1EN3_LOCUS7493</name>
</gene>
<proteinExistence type="predicted"/>
<evidence type="ECO:0000313" key="1">
    <source>
        <dbReference type="EMBL" id="CAI9696280.1"/>
    </source>
</evidence>
<evidence type="ECO:0000313" key="2">
    <source>
        <dbReference type="Proteomes" id="UP001162501"/>
    </source>
</evidence>